<sequence length="168" mass="18304">MSDATWTVRPATVDDIEAIVDLRIAGWRVAYAHVMSADFLDRLAARRDVEAARRRARFDDPSTRQIVGECDGRIVGWGMAGPSTDDDAPAAQELYALYVHPELHGSGLASALLEAVIGRNPASLWVLGANPRARAFYSREGFVADGASKMLDGELSHIPEIRMVRLAS</sequence>
<feature type="domain" description="N-acetyltransferase" evidence="3">
    <location>
        <begin position="6"/>
        <end position="165"/>
    </location>
</feature>
<comment type="caution">
    <text evidence="4">The sequence shown here is derived from an EMBL/GenBank/DDBJ whole genome shotgun (WGS) entry which is preliminary data.</text>
</comment>
<dbReference type="Gene3D" id="3.40.630.30">
    <property type="match status" value="1"/>
</dbReference>
<dbReference type="GO" id="GO:0016747">
    <property type="term" value="F:acyltransferase activity, transferring groups other than amino-acyl groups"/>
    <property type="evidence" value="ECO:0007669"/>
    <property type="project" value="InterPro"/>
</dbReference>
<reference evidence="4" key="1">
    <citation type="submission" date="2021-01" db="EMBL/GenBank/DDBJ databases">
        <title>Lacisediminihabitans sp. nov. strain G11-30, isolated from Antarctic Soil.</title>
        <authorList>
            <person name="Li J."/>
        </authorList>
    </citation>
    <scope>NUCLEOTIDE SEQUENCE</scope>
    <source>
        <strain evidence="4">G11-30</strain>
    </source>
</reference>
<keyword evidence="2" id="KW-0012">Acyltransferase</keyword>
<gene>
    <name evidence="4" type="ORF">IV501_07290</name>
</gene>
<name>A0A934VXY5_9MICO</name>
<keyword evidence="5" id="KW-1185">Reference proteome</keyword>
<dbReference type="CDD" id="cd04301">
    <property type="entry name" value="NAT_SF"/>
    <property type="match status" value="1"/>
</dbReference>
<dbReference type="RefSeq" id="WP_200555783.1">
    <property type="nucleotide sequence ID" value="NZ_JAEPES010000002.1"/>
</dbReference>
<dbReference type="Proteomes" id="UP000636458">
    <property type="component" value="Unassembled WGS sequence"/>
</dbReference>
<dbReference type="Pfam" id="PF13508">
    <property type="entry name" value="Acetyltransf_7"/>
    <property type="match status" value="1"/>
</dbReference>
<protein>
    <submittedName>
        <fullName evidence="4">GNAT family N-acetyltransferase</fullName>
    </submittedName>
</protein>
<dbReference type="InterPro" id="IPR050832">
    <property type="entry name" value="Bact_Acetyltransf"/>
</dbReference>
<organism evidence="4 5">
    <name type="scientific">Lacisediminihabitans changchengi</name>
    <dbReference type="NCBI Taxonomy" id="2787634"/>
    <lineage>
        <taxon>Bacteria</taxon>
        <taxon>Bacillati</taxon>
        <taxon>Actinomycetota</taxon>
        <taxon>Actinomycetes</taxon>
        <taxon>Micrococcales</taxon>
        <taxon>Microbacteriaceae</taxon>
        <taxon>Lacisediminihabitans</taxon>
    </lineage>
</organism>
<dbReference type="SUPFAM" id="SSF55729">
    <property type="entry name" value="Acyl-CoA N-acyltransferases (Nat)"/>
    <property type="match status" value="1"/>
</dbReference>
<evidence type="ECO:0000313" key="5">
    <source>
        <dbReference type="Proteomes" id="UP000636458"/>
    </source>
</evidence>
<dbReference type="PANTHER" id="PTHR43877">
    <property type="entry name" value="AMINOALKYLPHOSPHONATE N-ACETYLTRANSFERASE-RELATED-RELATED"/>
    <property type="match status" value="1"/>
</dbReference>
<dbReference type="EMBL" id="JAEPES010000002">
    <property type="protein sequence ID" value="MBK4347432.1"/>
    <property type="molecule type" value="Genomic_DNA"/>
</dbReference>
<keyword evidence="1" id="KW-0808">Transferase</keyword>
<dbReference type="InterPro" id="IPR000182">
    <property type="entry name" value="GNAT_dom"/>
</dbReference>
<evidence type="ECO:0000256" key="1">
    <source>
        <dbReference type="ARBA" id="ARBA00022679"/>
    </source>
</evidence>
<dbReference type="PANTHER" id="PTHR43877:SF1">
    <property type="entry name" value="ACETYLTRANSFERASE"/>
    <property type="match status" value="1"/>
</dbReference>
<accession>A0A934VXY5</accession>
<dbReference type="InterPro" id="IPR016181">
    <property type="entry name" value="Acyl_CoA_acyltransferase"/>
</dbReference>
<evidence type="ECO:0000259" key="3">
    <source>
        <dbReference type="PROSITE" id="PS51186"/>
    </source>
</evidence>
<proteinExistence type="predicted"/>
<evidence type="ECO:0000313" key="4">
    <source>
        <dbReference type="EMBL" id="MBK4347432.1"/>
    </source>
</evidence>
<dbReference type="AlphaFoldDB" id="A0A934VXY5"/>
<evidence type="ECO:0000256" key="2">
    <source>
        <dbReference type="ARBA" id="ARBA00023315"/>
    </source>
</evidence>
<dbReference type="PROSITE" id="PS51186">
    <property type="entry name" value="GNAT"/>
    <property type="match status" value="1"/>
</dbReference>